<protein>
    <submittedName>
        <fullName evidence="6">Type I secretion C-terminal target domain-containing protein</fullName>
    </submittedName>
</protein>
<dbReference type="Pfam" id="PF00353">
    <property type="entry name" value="HemolysinCabind"/>
    <property type="match status" value="1"/>
</dbReference>
<dbReference type="GO" id="GO:0005509">
    <property type="term" value="F:calcium ion binding"/>
    <property type="evidence" value="ECO:0007669"/>
    <property type="project" value="InterPro"/>
</dbReference>
<dbReference type="InterPro" id="IPR036691">
    <property type="entry name" value="Endo/exonu/phosph_ase_sf"/>
</dbReference>
<keyword evidence="2" id="KW-0677">Repeat</keyword>
<sequence length="1023" mass="105772">MISLTTLGSAYTQNFDSLPTSGTSSTLPAGWVILESGTNANATLTAGTGSSNTGDTYSFGQTGSTDRALGGLLSGSLTPMFGVAFTNNTGALITELQISYRGEQWRLGTLNREDRLDFQGSLDATALNTGTWHDLNNMDFIAPVRTGSVGALNGNLDANSLLITNIAGLSIAPGATFWLRWTDFNASGSDDGLAIDDFSITPIGTAPAKPSVSLSVSSNSGSEAAGSQITVTATASSAVSGDETVQLGVSGTGIEASDYLLSATSITIPAGQTSASVTLTIQNDSLPEPDENLVLTLSSPSSGIDLGGTISQTVKIVDDDALPTRIHEIQAASHLSPLNGQAVRNVQGIVTAKASNGFYIQDPQPDADPATSEGIFVFTGAGSALLTARTVGEAVLVSGTVTEFRAGGDANNLTLTEITNSAGVQPLSVGPWTAGASLSITPLVLGTDRVPPTQAIHNDAASNVETGGDFDPAGEGIDFWESLEGMLVRVEQPLAVSPTLSQGSSESIWVLARNGAGATGLTGRGGIEVSASDFNPERILLDDMDNALVMPSVHVGARLGTVDGVVDYNANNFNVRVTSAPALVSNDLQRETTALGSDGNHLRVATFNVENLDPGDGAAKFNALAQAIVGNLHAPEILNLEEVQDNNGPTNNGVVDATQTLQALVNAIQAAGGPRYEWRQIDPVNNQDGGEPGGNIRTVFLFDPARVSFVEGSLSRLTDPMASGSNDGAFESSRKPLVGSFVFNGETVTLVGNHFNSKGGDQPLYGPTQPPVLGSETQRMQQAAIVKSFVEGQLASNPNAKVLVLGDLNDFQFSNPVNLLESGGLTALIDTLPVGERYTYNYQGNAQAIDHVLASQSLAGLLRGYDVVHMNSEFVDQISDHDPVLARFFIERAGSVLEGTRGRDTLVGTSGADRITGGQGRDTLTGGAGNDAFVYTSLLDAGDQITDFTPGQDRLDVSALLAAVGYAGSTPFADGYLSLLQQGANTVVYFDADGAAGAGQARPLVELVGVLLGDPGLLLDPGF</sequence>
<dbReference type="RefSeq" id="WP_198109451.1">
    <property type="nucleotide sequence ID" value="NZ_JAEDAK010000002.1"/>
</dbReference>
<dbReference type="Pfam" id="PF03372">
    <property type="entry name" value="Exo_endo_phos"/>
    <property type="match status" value="1"/>
</dbReference>
<accession>A0A931J3V9</accession>
<evidence type="ECO:0000256" key="1">
    <source>
        <dbReference type="ARBA" id="ARBA00022729"/>
    </source>
</evidence>
<dbReference type="InterPro" id="IPR001343">
    <property type="entry name" value="Hemolysn_Ca-bd"/>
</dbReference>
<proteinExistence type="predicted"/>
<organism evidence="6 7">
    <name type="scientific">Inhella proteolytica</name>
    <dbReference type="NCBI Taxonomy" id="2795029"/>
    <lineage>
        <taxon>Bacteria</taxon>
        <taxon>Pseudomonadati</taxon>
        <taxon>Pseudomonadota</taxon>
        <taxon>Betaproteobacteria</taxon>
        <taxon>Burkholderiales</taxon>
        <taxon>Sphaerotilaceae</taxon>
        <taxon>Inhella</taxon>
    </lineage>
</organism>
<name>A0A931J3V9_9BURK</name>
<keyword evidence="3" id="KW-0106">Calcium</keyword>
<dbReference type="AlphaFoldDB" id="A0A931J3V9"/>
<dbReference type="InterPro" id="IPR018511">
    <property type="entry name" value="Hemolysin-typ_Ca-bd_CS"/>
</dbReference>
<evidence type="ECO:0000259" key="4">
    <source>
        <dbReference type="Pfam" id="PF03160"/>
    </source>
</evidence>
<feature type="domain" description="Calx-beta" evidence="4">
    <location>
        <begin position="210"/>
        <end position="320"/>
    </location>
</feature>
<dbReference type="PROSITE" id="PS00330">
    <property type="entry name" value="HEMOLYSIN_CALCIUM"/>
    <property type="match status" value="2"/>
</dbReference>
<gene>
    <name evidence="6" type="ORF">I7X39_02810</name>
</gene>
<feature type="domain" description="Endonuclease/exonuclease/phosphatase" evidence="5">
    <location>
        <begin position="605"/>
        <end position="881"/>
    </location>
</feature>
<dbReference type="PANTHER" id="PTHR42834:SF1">
    <property type="entry name" value="ENDONUCLEASE_EXONUCLEASE_PHOSPHATASE FAMILY PROTEIN (AFU_ORTHOLOGUE AFUA_3G09210)"/>
    <property type="match status" value="1"/>
</dbReference>
<dbReference type="InterPro" id="IPR005135">
    <property type="entry name" value="Endo/exonuclease/phosphatase"/>
</dbReference>
<dbReference type="PRINTS" id="PR00313">
    <property type="entry name" value="CABNDNGRPT"/>
</dbReference>
<dbReference type="GO" id="GO:0007154">
    <property type="term" value="P:cell communication"/>
    <property type="evidence" value="ECO:0007669"/>
    <property type="project" value="InterPro"/>
</dbReference>
<evidence type="ECO:0000313" key="6">
    <source>
        <dbReference type="EMBL" id="MBH9575827.1"/>
    </source>
</evidence>
<comment type="caution">
    <text evidence="6">The sequence shown here is derived from an EMBL/GenBank/DDBJ whole genome shotgun (WGS) entry which is preliminary data.</text>
</comment>
<dbReference type="GO" id="GO:0005615">
    <property type="term" value="C:extracellular space"/>
    <property type="evidence" value="ECO:0007669"/>
    <property type="project" value="InterPro"/>
</dbReference>
<dbReference type="InterPro" id="IPR011049">
    <property type="entry name" value="Serralysin-like_metalloprot_C"/>
</dbReference>
<keyword evidence="7" id="KW-1185">Reference proteome</keyword>
<dbReference type="Gene3D" id="2.150.10.10">
    <property type="entry name" value="Serralysin-like metalloprotease, C-terminal"/>
    <property type="match status" value="1"/>
</dbReference>
<evidence type="ECO:0000259" key="5">
    <source>
        <dbReference type="Pfam" id="PF03372"/>
    </source>
</evidence>
<reference evidence="6" key="1">
    <citation type="submission" date="2020-12" db="EMBL/GenBank/DDBJ databases">
        <title>The genome sequence of Inhella sp. 1Y17.</title>
        <authorList>
            <person name="Liu Y."/>
        </authorList>
    </citation>
    <scope>NUCLEOTIDE SEQUENCE</scope>
    <source>
        <strain evidence="6">1Y17</strain>
    </source>
</reference>
<dbReference type="Pfam" id="PF03160">
    <property type="entry name" value="Calx-beta"/>
    <property type="match status" value="1"/>
</dbReference>
<dbReference type="EMBL" id="JAEDAK010000002">
    <property type="protein sequence ID" value="MBH9575827.1"/>
    <property type="molecule type" value="Genomic_DNA"/>
</dbReference>
<dbReference type="PANTHER" id="PTHR42834">
    <property type="entry name" value="ENDONUCLEASE/EXONUCLEASE/PHOSPHATASE FAMILY PROTEIN (AFU_ORTHOLOGUE AFUA_3G09210)"/>
    <property type="match status" value="1"/>
</dbReference>
<dbReference type="NCBIfam" id="TIGR03661">
    <property type="entry name" value="T1SS_VCA0849"/>
    <property type="match status" value="1"/>
</dbReference>
<dbReference type="InterPro" id="IPR003644">
    <property type="entry name" value="Calx_beta"/>
</dbReference>
<evidence type="ECO:0000256" key="2">
    <source>
        <dbReference type="ARBA" id="ARBA00022737"/>
    </source>
</evidence>
<dbReference type="CDD" id="cd10283">
    <property type="entry name" value="MnuA_DNase1-like"/>
    <property type="match status" value="1"/>
</dbReference>
<dbReference type="Proteomes" id="UP000613266">
    <property type="component" value="Unassembled WGS sequence"/>
</dbReference>
<evidence type="ECO:0000313" key="7">
    <source>
        <dbReference type="Proteomes" id="UP000613266"/>
    </source>
</evidence>
<dbReference type="SUPFAM" id="SSF51120">
    <property type="entry name" value="beta-Roll"/>
    <property type="match status" value="1"/>
</dbReference>
<dbReference type="InterPro" id="IPR019960">
    <property type="entry name" value="T1SS_VCA0849"/>
</dbReference>
<dbReference type="CDD" id="cd04486">
    <property type="entry name" value="YhcR_OBF_like"/>
    <property type="match status" value="1"/>
</dbReference>
<keyword evidence="1" id="KW-0732">Signal</keyword>
<dbReference type="InterPro" id="IPR038081">
    <property type="entry name" value="CalX-like_sf"/>
</dbReference>
<dbReference type="Gene3D" id="3.60.10.10">
    <property type="entry name" value="Endonuclease/exonuclease/phosphatase"/>
    <property type="match status" value="1"/>
</dbReference>
<dbReference type="GO" id="GO:0016020">
    <property type="term" value="C:membrane"/>
    <property type="evidence" value="ECO:0007669"/>
    <property type="project" value="InterPro"/>
</dbReference>
<evidence type="ECO:0000256" key="3">
    <source>
        <dbReference type="ARBA" id="ARBA00022837"/>
    </source>
</evidence>
<dbReference type="Gene3D" id="2.60.40.2030">
    <property type="match status" value="1"/>
</dbReference>
<dbReference type="SUPFAM" id="SSF56219">
    <property type="entry name" value="DNase I-like"/>
    <property type="match status" value="1"/>
</dbReference>
<dbReference type="SUPFAM" id="SSF141072">
    <property type="entry name" value="CalX-like"/>
    <property type="match status" value="1"/>
</dbReference>
<dbReference type="GO" id="GO:0003824">
    <property type="term" value="F:catalytic activity"/>
    <property type="evidence" value="ECO:0007669"/>
    <property type="project" value="InterPro"/>
</dbReference>